<dbReference type="InterPro" id="IPR052715">
    <property type="entry name" value="RAYT_transposase"/>
</dbReference>
<dbReference type="STRING" id="216142.LT40_09450"/>
<dbReference type="SUPFAM" id="SSF143422">
    <property type="entry name" value="Transposase IS200-like"/>
    <property type="match status" value="1"/>
</dbReference>
<organism evidence="2 3">
    <name type="scientific">Pseudomonas rhizosphaerae</name>
    <dbReference type="NCBI Taxonomy" id="216142"/>
    <lineage>
        <taxon>Bacteria</taxon>
        <taxon>Pseudomonadati</taxon>
        <taxon>Pseudomonadota</taxon>
        <taxon>Gammaproteobacteria</taxon>
        <taxon>Pseudomonadales</taxon>
        <taxon>Pseudomonadaceae</taxon>
        <taxon>Pseudomonas</taxon>
    </lineage>
</organism>
<evidence type="ECO:0000259" key="1">
    <source>
        <dbReference type="SMART" id="SM01321"/>
    </source>
</evidence>
<sequence length="151" mass="17261">MPFYKSCKLRTGRYSQHGGIYLLSTVVLNRAPVFQDFKLGRCVVRELMNAQRWNQAQSLAWVVMPDHVHWLVQLKDASLQSLMRQVKSRSTKAVNNLSGSMGQLWQAGFHDRALRKEEDLLATARYVVANPVRAGLVSRVGDYSLWDAVWL</sequence>
<reference evidence="2 3" key="1">
    <citation type="journal article" date="2015" name="J. Biotechnol.">
        <title>Complete genome sequence of Pseudomonas rhizosphaerae IH5T (=DSM 16299T), a phosphate-solubilizing rhizobacterium for bacterial biofertilizer.</title>
        <authorList>
            <person name="Kwak Y."/>
            <person name="Jung B.K."/>
            <person name="Shin J.H."/>
        </authorList>
    </citation>
    <scope>NUCLEOTIDE SEQUENCE [LARGE SCALE GENOMIC DNA]</scope>
    <source>
        <strain evidence="2">DSM 16299</strain>
    </source>
</reference>
<dbReference type="EMBL" id="CP009533">
    <property type="protein sequence ID" value="AIS17607.1"/>
    <property type="molecule type" value="Genomic_DNA"/>
</dbReference>
<dbReference type="OrthoDB" id="9791101at2"/>
<dbReference type="eggNOG" id="COG1943">
    <property type="taxonomic scope" value="Bacteria"/>
</dbReference>
<evidence type="ECO:0000313" key="2">
    <source>
        <dbReference type="EMBL" id="AIS17607.1"/>
    </source>
</evidence>
<proteinExistence type="predicted"/>
<dbReference type="InterPro" id="IPR002686">
    <property type="entry name" value="Transposase_17"/>
</dbReference>
<dbReference type="GO" id="GO:0043565">
    <property type="term" value="F:sequence-specific DNA binding"/>
    <property type="evidence" value="ECO:0007669"/>
    <property type="project" value="TreeGrafter"/>
</dbReference>
<dbReference type="HOGENOM" id="CLU_068226_2_1_6"/>
<dbReference type="GO" id="GO:0004803">
    <property type="term" value="F:transposase activity"/>
    <property type="evidence" value="ECO:0007669"/>
    <property type="project" value="InterPro"/>
</dbReference>
<dbReference type="NCBIfam" id="NF047646">
    <property type="entry name" value="REP_Tyr_transpos"/>
    <property type="match status" value="1"/>
</dbReference>
<dbReference type="InterPro" id="IPR036515">
    <property type="entry name" value="Transposase_17_sf"/>
</dbReference>
<dbReference type="Gene3D" id="3.30.70.1290">
    <property type="entry name" value="Transposase IS200-like"/>
    <property type="match status" value="1"/>
</dbReference>
<feature type="domain" description="Transposase IS200-like" evidence="1">
    <location>
        <begin position="16"/>
        <end position="130"/>
    </location>
</feature>
<dbReference type="PANTHER" id="PTHR36966">
    <property type="entry name" value="REP-ASSOCIATED TYROSINE TRANSPOSASE"/>
    <property type="match status" value="1"/>
</dbReference>
<protein>
    <submittedName>
        <fullName evidence="2">Transposase</fullName>
    </submittedName>
</protein>
<dbReference type="Pfam" id="PF01797">
    <property type="entry name" value="Y1_Tnp"/>
    <property type="match status" value="1"/>
</dbReference>
<evidence type="ECO:0000313" key="3">
    <source>
        <dbReference type="Proteomes" id="UP000029499"/>
    </source>
</evidence>
<keyword evidence="3" id="KW-1185">Reference proteome</keyword>
<dbReference type="SMART" id="SM01321">
    <property type="entry name" value="Y1_Tnp"/>
    <property type="match status" value="1"/>
</dbReference>
<dbReference type="RefSeq" id="WP_043189181.1">
    <property type="nucleotide sequence ID" value="NZ_CP009533.1"/>
</dbReference>
<dbReference type="AlphaFoldDB" id="A0A089YT84"/>
<dbReference type="GO" id="GO:0006313">
    <property type="term" value="P:DNA transposition"/>
    <property type="evidence" value="ECO:0007669"/>
    <property type="project" value="InterPro"/>
</dbReference>
<gene>
    <name evidence="2" type="ORF">LT40_09450</name>
</gene>
<accession>A0A089YT84</accession>
<dbReference type="PANTHER" id="PTHR36966:SF1">
    <property type="entry name" value="REP-ASSOCIATED TYROSINE TRANSPOSASE"/>
    <property type="match status" value="1"/>
</dbReference>
<dbReference type="KEGG" id="prh:LT40_09450"/>
<name>A0A089YT84_9PSED</name>
<dbReference type="Proteomes" id="UP000029499">
    <property type="component" value="Chromosome"/>
</dbReference>